<feature type="domain" description="FdhE central" evidence="2">
    <location>
        <begin position="181"/>
        <end position="215"/>
    </location>
</feature>
<dbReference type="GO" id="GO:0008199">
    <property type="term" value="F:ferric iron binding"/>
    <property type="evidence" value="ECO:0007669"/>
    <property type="project" value="TreeGrafter"/>
</dbReference>
<evidence type="ECO:0000259" key="3">
    <source>
        <dbReference type="Pfam" id="PF24860"/>
    </source>
</evidence>
<dbReference type="InterPro" id="IPR024064">
    <property type="entry name" value="FdhE-like_sf"/>
</dbReference>
<reference evidence="4 5" key="1">
    <citation type="submission" date="2018-01" db="EMBL/GenBank/DDBJ databases">
        <title>Whole genome sequencing of Histamine producing bacteria.</title>
        <authorList>
            <person name="Butler K."/>
        </authorList>
    </citation>
    <scope>NUCLEOTIDE SEQUENCE [LARGE SCALE GENOMIC DNA]</scope>
    <source>
        <strain evidence="4 5">FS-7.2</strain>
    </source>
</reference>
<name>A0A0B7JAK3_9GAMM</name>
<dbReference type="PANTHER" id="PTHR37689:SF1">
    <property type="entry name" value="PROTEIN FDHE"/>
    <property type="match status" value="1"/>
</dbReference>
<accession>A0A0B7JAK3</accession>
<protein>
    <submittedName>
        <fullName evidence="4">Formate dehydrogenase accessory protein FdhE</fullName>
    </submittedName>
</protein>
<dbReference type="GeneID" id="29943348"/>
<feature type="domain" description="FdhE N-terminal" evidence="1">
    <location>
        <begin position="21"/>
        <end position="154"/>
    </location>
</feature>
<gene>
    <name evidence="4" type="ORF">C9J27_14705</name>
</gene>
<dbReference type="PANTHER" id="PTHR37689">
    <property type="entry name" value="PROTEIN FDHE"/>
    <property type="match status" value="1"/>
</dbReference>
<dbReference type="EMBL" id="PYNF01000012">
    <property type="protein sequence ID" value="PSU97986.1"/>
    <property type="molecule type" value="Genomic_DNA"/>
</dbReference>
<evidence type="ECO:0000259" key="1">
    <source>
        <dbReference type="Pfam" id="PF04216"/>
    </source>
</evidence>
<evidence type="ECO:0000313" key="5">
    <source>
        <dbReference type="Proteomes" id="UP000241426"/>
    </source>
</evidence>
<comment type="caution">
    <text evidence="4">The sequence shown here is derived from an EMBL/GenBank/DDBJ whole genome shotgun (WGS) entry which is preliminary data.</text>
</comment>
<dbReference type="eggNOG" id="COG3058">
    <property type="taxonomic scope" value="Bacteria"/>
</dbReference>
<organism evidence="4 5">
    <name type="scientific">Photobacterium kishitanii</name>
    <dbReference type="NCBI Taxonomy" id="318456"/>
    <lineage>
        <taxon>Bacteria</taxon>
        <taxon>Pseudomonadati</taxon>
        <taxon>Pseudomonadota</taxon>
        <taxon>Gammaproteobacteria</taxon>
        <taxon>Vibrionales</taxon>
        <taxon>Vibrionaceae</taxon>
        <taxon>Photobacterium</taxon>
    </lineage>
</organism>
<dbReference type="PIRSF" id="PIRSF018296">
    <property type="entry name" value="Format_dh_formtn"/>
    <property type="match status" value="1"/>
</dbReference>
<dbReference type="InterPro" id="IPR056774">
    <property type="entry name" value="FdhE_N"/>
</dbReference>
<dbReference type="InterPro" id="IPR006452">
    <property type="entry name" value="Formate_DH_accessory"/>
</dbReference>
<evidence type="ECO:0000259" key="2">
    <source>
        <dbReference type="Pfam" id="PF24859"/>
    </source>
</evidence>
<sequence length="296" mass="33067">MSVKILDKDTIIKQKSDGFSPLIIGDPATIFHARAARLRQLAQDSFMADYLLLAGQIVQQQLHLVDTFNSAVQQQLQTKTLTWPVEIDGTWQAILDPMLTQLTSALRPVVSDDIVKVIDNISQIDQQTLQHYFHALQQNQAERVPADIAIILWGCINTLMSLIVANTKLEWQPEANAKQSHCPLCGGAPAASLIQGSGHRYLHCSQCEAQWHRLRAECTQCGDGENIQLQSESLEDSVRAETCGHCHSYLKMLVLEKNPQLDPIADDLATLVLDQKLSQMEFYRSGFNPFLLPLAQ</sequence>
<dbReference type="Gene3D" id="3.90.1670.10">
    <property type="entry name" value="FdhE-like domain"/>
    <property type="match status" value="1"/>
</dbReference>
<dbReference type="InterPro" id="IPR056796">
    <property type="entry name" value="FdhE_C"/>
</dbReference>
<dbReference type="GO" id="GO:0005829">
    <property type="term" value="C:cytosol"/>
    <property type="evidence" value="ECO:0007669"/>
    <property type="project" value="TreeGrafter"/>
</dbReference>
<dbReference type="SUPFAM" id="SSF144020">
    <property type="entry name" value="FdhE-like"/>
    <property type="match status" value="1"/>
</dbReference>
<dbReference type="AlphaFoldDB" id="A0A0B7JAK3"/>
<dbReference type="Proteomes" id="UP000241426">
    <property type="component" value="Unassembled WGS sequence"/>
</dbReference>
<proteinExistence type="predicted"/>
<dbReference type="CDD" id="cd16341">
    <property type="entry name" value="FdhE"/>
    <property type="match status" value="1"/>
</dbReference>
<dbReference type="InterPro" id="IPR056797">
    <property type="entry name" value="FdhE_central"/>
</dbReference>
<dbReference type="GO" id="GO:0051604">
    <property type="term" value="P:protein maturation"/>
    <property type="evidence" value="ECO:0007669"/>
    <property type="project" value="TreeGrafter"/>
</dbReference>
<dbReference type="Pfam" id="PF04216">
    <property type="entry name" value="FdhE_N"/>
    <property type="match status" value="1"/>
</dbReference>
<evidence type="ECO:0000313" key="4">
    <source>
        <dbReference type="EMBL" id="PSU97986.1"/>
    </source>
</evidence>
<dbReference type="RefSeq" id="WP_036795897.1">
    <property type="nucleotide sequence ID" value="NZ_JAUZMX010000001.1"/>
</dbReference>
<feature type="domain" description="FdhE C-terminal" evidence="3">
    <location>
        <begin position="217"/>
        <end position="291"/>
    </location>
</feature>
<accession>A0A2T3KGM5</accession>
<dbReference type="Pfam" id="PF24860">
    <property type="entry name" value="FdhE_C"/>
    <property type="match status" value="1"/>
</dbReference>
<dbReference type="Pfam" id="PF24859">
    <property type="entry name" value="FdhE_central"/>
    <property type="match status" value="1"/>
</dbReference>